<feature type="modified residue" description="4-aspartylphosphate" evidence="1">
    <location>
        <position position="255"/>
    </location>
</feature>
<dbReference type="PROSITE" id="PS50851">
    <property type="entry name" value="CHEW"/>
    <property type="match status" value="1"/>
</dbReference>
<dbReference type="Gene3D" id="2.30.30.40">
    <property type="entry name" value="SH3 Domains"/>
    <property type="match status" value="1"/>
</dbReference>
<dbReference type="SUPFAM" id="SSF52172">
    <property type="entry name" value="CheY-like"/>
    <property type="match status" value="1"/>
</dbReference>
<dbReference type="SUPFAM" id="SSF50341">
    <property type="entry name" value="CheW-like"/>
    <property type="match status" value="1"/>
</dbReference>
<dbReference type="EMBL" id="BMIJ01000008">
    <property type="protein sequence ID" value="GGC07795.1"/>
    <property type="molecule type" value="Genomic_DNA"/>
</dbReference>
<dbReference type="Gene3D" id="3.40.50.2300">
    <property type="match status" value="1"/>
</dbReference>
<evidence type="ECO:0000313" key="4">
    <source>
        <dbReference type="EMBL" id="GGC07795.1"/>
    </source>
</evidence>
<dbReference type="InterPro" id="IPR036061">
    <property type="entry name" value="CheW-like_dom_sf"/>
</dbReference>
<dbReference type="PANTHER" id="PTHR47233:SF3">
    <property type="entry name" value="CHEMOTAXIS PROTEIN CHEV"/>
    <property type="match status" value="1"/>
</dbReference>
<dbReference type="Pfam" id="PF00072">
    <property type="entry name" value="Response_reg"/>
    <property type="match status" value="1"/>
</dbReference>
<proteinExistence type="predicted"/>
<dbReference type="PROSITE" id="PS50110">
    <property type="entry name" value="RESPONSE_REGULATORY"/>
    <property type="match status" value="1"/>
</dbReference>
<dbReference type="CDD" id="cd19924">
    <property type="entry name" value="REC_CheV-like"/>
    <property type="match status" value="1"/>
</dbReference>
<evidence type="ECO:0000256" key="1">
    <source>
        <dbReference type="PROSITE-ProRule" id="PRU00169"/>
    </source>
</evidence>
<keyword evidence="5" id="KW-1185">Reference proteome</keyword>
<gene>
    <name evidence="4" type="ORF">GCM10011352_37630</name>
</gene>
<keyword evidence="1" id="KW-0597">Phosphoprotein</keyword>
<feature type="domain" description="Response regulatory" evidence="2">
    <location>
        <begin position="197"/>
        <end position="322"/>
    </location>
</feature>
<dbReference type="InterPro" id="IPR002545">
    <property type="entry name" value="CheW-lke_dom"/>
</dbReference>
<dbReference type="InterPro" id="IPR024181">
    <property type="entry name" value="Chemotax_regulator_CheV"/>
</dbReference>
<protein>
    <submittedName>
        <fullName evidence="4">Chemotaxis protein</fullName>
    </submittedName>
</protein>
<dbReference type="InterPro" id="IPR011006">
    <property type="entry name" value="CheY-like_superfamily"/>
</dbReference>
<dbReference type="SMART" id="SM00260">
    <property type="entry name" value="CheW"/>
    <property type="match status" value="1"/>
</dbReference>
<evidence type="ECO:0000313" key="5">
    <source>
        <dbReference type="Proteomes" id="UP000629025"/>
    </source>
</evidence>
<dbReference type="Proteomes" id="UP000629025">
    <property type="component" value="Unassembled WGS sequence"/>
</dbReference>
<dbReference type="Pfam" id="PF01584">
    <property type="entry name" value="CheW"/>
    <property type="match status" value="1"/>
</dbReference>
<reference evidence="5" key="1">
    <citation type="journal article" date="2019" name="Int. J. Syst. Evol. Microbiol.">
        <title>The Global Catalogue of Microorganisms (GCM) 10K type strain sequencing project: providing services to taxonomists for standard genome sequencing and annotation.</title>
        <authorList>
            <consortium name="The Broad Institute Genomics Platform"/>
            <consortium name="The Broad Institute Genome Sequencing Center for Infectious Disease"/>
            <person name="Wu L."/>
            <person name="Ma J."/>
        </authorList>
    </citation>
    <scope>NUCLEOTIDE SEQUENCE [LARGE SCALE GENOMIC DNA]</scope>
    <source>
        <strain evidence="5">CGMCC 1.15341</strain>
    </source>
</reference>
<feature type="domain" description="CheW-like" evidence="3">
    <location>
        <begin position="34"/>
        <end position="175"/>
    </location>
</feature>
<dbReference type="Gene3D" id="2.40.50.180">
    <property type="entry name" value="CheA-289, Domain 4"/>
    <property type="match status" value="1"/>
</dbReference>
<comment type="caution">
    <text evidence="4">The sequence shown here is derived from an EMBL/GenBank/DDBJ whole genome shotgun (WGS) entry which is preliminary data.</text>
</comment>
<sequence length="327" mass="36676">MRYDITTLTSGFEAIMSGILDSVNLRTQMVGQNRLELLLFGLETSQRYGINVFKVREVLQCPELTEVPRLTTSVKGMAHIRGETIPVLDLSEAIGRRAIPADEQRKCFLIVAEYNRRTLAFLVRKVDRIFNTQWDQIMPPPAEIGSENYLTAVFELDGKLVEILDVEQILADLYPMATDVSEDVADKSVREQAQQHHVLIVDDSAVARNQMQRSLESLGLKVTSANNGKQAWDLLRGMADKGIDVEKSFLMVISDIEMPEMDGYTLTAMIREDTRMQRMHVVLHTSLSGGFNVSMVKKVGADGFLAKFNPNDLATVVVNRIGQVRES</sequence>
<dbReference type="PANTHER" id="PTHR47233">
    <property type="entry name" value="CHEMOTAXIS PROTEIN CHEV"/>
    <property type="match status" value="1"/>
</dbReference>
<dbReference type="InterPro" id="IPR001789">
    <property type="entry name" value="Sig_transdc_resp-reg_receiver"/>
</dbReference>
<name>A0ABQ1KVP1_9GAMM</name>
<evidence type="ECO:0000259" key="2">
    <source>
        <dbReference type="PROSITE" id="PS50110"/>
    </source>
</evidence>
<organism evidence="4 5">
    <name type="scientific">Marinobacterium zhoushanense</name>
    <dbReference type="NCBI Taxonomy" id="1679163"/>
    <lineage>
        <taxon>Bacteria</taxon>
        <taxon>Pseudomonadati</taxon>
        <taxon>Pseudomonadota</taxon>
        <taxon>Gammaproteobacteria</taxon>
        <taxon>Oceanospirillales</taxon>
        <taxon>Oceanospirillaceae</taxon>
        <taxon>Marinobacterium</taxon>
    </lineage>
</organism>
<evidence type="ECO:0000259" key="3">
    <source>
        <dbReference type="PROSITE" id="PS50851"/>
    </source>
</evidence>
<dbReference type="PIRSF" id="PIRSF002867">
    <property type="entry name" value="CheV"/>
    <property type="match status" value="1"/>
</dbReference>
<accession>A0ABQ1KVP1</accession>
<dbReference type="SMART" id="SM00448">
    <property type="entry name" value="REC"/>
    <property type="match status" value="1"/>
</dbReference>